<comment type="caution">
    <text evidence="2">The sequence shown here is derived from an EMBL/GenBank/DDBJ whole genome shotgun (WGS) entry which is preliminary data.</text>
</comment>
<evidence type="ECO:0000313" key="3">
    <source>
        <dbReference type="Proteomes" id="UP000585272"/>
    </source>
</evidence>
<proteinExistence type="predicted"/>
<gene>
    <name evidence="2" type="ORF">BDZ31_004015</name>
</gene>
<organism evidence="2 3">
    <name type="scientific">Conexibacter arvalis</name>
    <dbReference type="NCBI Taxonomy" id="912552"/>
    <lineage>
        <taxon>Bacteria</taxon>
        <taxon>Bacillati</taxon>
        <taxon>Actinomycetota</taxon>
        <taxon>Thermoleophilia</taxon>
        <taxon>Solirubrobacterales</taxon>
        <taxon>Conexibacteraceae</taxon>
        <taxon>Conexibacter</taxon>
    </lineage>
</organism>
<dbReference type="AlphaFoldDB" id="A0A840IK57"/>
<name>A0A840IK57_9ACTN</name>
<accession>A0A840IK57</accession>
<reference evidence="2 3" key="1">
    <citation type="submission" date="2020-08" db="EMBL/GenBank/DDBJ databases">
        <title>Genomic Encyclopedia of Archaeal and Bacterial Type Strains, Phase II (KMG-II): from individual species to whole genera.</title>
        <authorList>
            <person name="Goeker M."/>
        </authorList>
    </citation>
    <scope>NUCLEOTIDE SEQUENCE [LARGE SCALE GENOMIC DNA]</scope>
    <source>
        <strain evidence="2 3">DSM 23288</strain>
    </source>
</reference>
<keyword evidence="1" id="KW-0812">Transmembrane</keyword>
<sequence>MTNDRPPTRGAVAGSIMLAATLLCAGVGLGVGALVGATVPLLIVGLGVGFAAGIALVRAHFGDL</sequence>
<keyword evidence="1" id="KW-1133">Transmembrane helix</keyword>
<feature type="transmembrane region" description="Helical" evidence="1">
    <location>
        <begin position="41"/>
        <end position="61"/>
    </location>
</feature>
<dbReference type="EMBL" id="JACHNU010000007">
    <property type="protein sequence ID" value="MBB4664404.1"/>
    <property type="molecule type" value="Genomic_DNA"/>
</dbReference>
<keyword evidence="3" id="KW-1185">Reference proteome</keyword>
<evidence type="ECO:0000313" key="2">
    <source>
        <dbReference type="EMBL" id="MBB4664404.1"/>
    </source>
</evidence>
<feature type="transmembrane region" description="Helical" evidence="1">
    <location>
        <begin position="12"/>
        <end position="35"/>
    </location>
</feature>
<dbReference type="Proteomes" id="UP000585272">
    <property type="component" value="Unassembled WGS sequence"/>
</dbReference>
<protein>
    <submittedName>
        <fullName evidence="2">F0F1-type ATP synthase assembly protein I</fullName>
    </submittedName>
</protein>
<evidence type="ECO:0000256" key="1">
    <source>
        <dbReference type="SAM" id="Phobius"/>
    </source>
</evidence>
<keyword evidence="1" id="KW-0472">Membrane</keyword>
<dbReference type="RefSeq" id="WP_183344432.1">
    <property type="nucleotide sequence ID" value="NZ_JACHNU010000007.1"/>
</dbReference>